<evidence type="ECO:0000313" key="3">
    <source>
        <dbReference type="Proteomes" id="UP000178486"/>
    </source>
</evidence>
<feature type="transmembrane region" description="Helical" evidence="1">
    <location>
        <begin position="12"/>
        <end position="30"/>
    </location>
</feature>
<reference evidence="2 3" key="1">
    <citation type="journal article" date="2016" name="Nat. Commun.">
        <title>Thousands of microbial genomes shed light on interconnected biogeochemical processes in an aquifer system.</title>
        <authorList>
            <person name="Anantharaman K."/>
            <person name="Brown C.T."/>
            <person name="Hug L.A."/>
            <person name="Sharon I."/>
            <person name="Castelle C.J."/>
            <person name="Probst A.J."/>
            <person name="Thomas B.C."/>
            <person name="Singh A."/>
            <person name="Wilkins M.J."/>
            <person name="Karaoz U."/>
            <person name="Brodie E.L."/>
            <person name="Williams K.H."/>
            <person name="Hubbard S.S."/>
            <person name="Banfield J.F."/>
        </authorList>
    </citation>
    <scope>NUCLEOTIDE SEQUENCE [LARGE SCALE GENOMIC DNA]</scope>
</reference>
<keyword evidence="1" id="KW-1133">Transmembrane helix</keyword>
<accession>A0A1F7JDB2</accession>
<evidence type="ECO:0000256" key="1">
    <source>
        <dbReference type="SAM" id="Phobius"/>
    </source>
</evidence>
<keyword evidence="1" id="KW-0812">Transmembrane</keyword>
<name>A0A1F7JDB2_9BACT</name>
<gene>
    <name evidence="2" type="ORF">A3B56_03290</name>
</gene>
<dbReference type="EMBL" id="MGAU01000055">
    <property type="protein sequence ID" value="OGK53594.1"/>
    <property type="molecule type" value="Genomic_DNA"/>
</dbReference>
<proteinExistence type="predicted"/>
<dbReference type="AlphaFoldDB" id="A0A1F7JDB2"/>
<dbReference type="Proteomes" id="UP000178486">
    <property type="component" value="Unassembled WGS sequence"/>
</dbReference>
<comment type="caution">
    <text evidence="2">The sequence shown here is derived from an EMBL/GenBank/DDBJ whole genome shotgun (WGS) entry which is preliminary data.</text>
</comment>
<evidence type="ECO:0000313" key="2">
    <source>
        <dbReference type="EMBL" id="OGK53594.1"/>
    </source>
</evidence>
<keyword evidence="1" id="KW-0472">Membrane</keyword>
<sequence length="104" mass="11951">MKLSHSLTTVTTFSKLIALLVFILLPFVGFKLGMEYQKMVYPTQLPASATTIQVDDMEGWKTYRSEKYGLQFRYPSDSLHSLPARLFVRMQEARGLRNTMNVKA</sequence>
<organism evidence="2 3">
    <name type="scientific">Candidatus Roizmanbacteria bacterium RIFCSPLOWO2_01_FULL_45_11</name>
    <dbReference type="NCBI Taxonomy" id="1802070"/>
    <lineage>
        <taxon>Bacteria</taxon>
        <taxon>Candidatus Roizmaniibacteriota</taxon>
    </lineage>
</organism>
<protein>
    <submittedName>
        <fullName evidence="2">Uncharacterized protein</fullName>
    </submittedName>
</protein>